<dbReference type="Pfam" id="PF05359">
    <property type="entry name" value="DUF748"/>
    <property type="match status" value="1"/>
</dbReference>
<evidence type="ECO:0008006" key="4">
    <source>
        <dbReference type="Google" id="ProtNLM"/>
    </source>
</evidence>
<evidence type="ECO:0000313" key="2">
    <source>
        <dbReference type="EMBL" id="MBB6107796.1"/>
    </source>
</evidence>
<keyword evidence="3" id="KW-1185">Reference proteome</keyword>
<dbReference type="PANTHER" id="PTHR30441">
    <property type="entry name" value="DUF748 DOMAIN-CONTAINING PROTEIN"/>
    <property type="match status" value="1"/>
</dbReference>
<comment type="caution">
    <text evidence="2">The sequence shown here is derived from an EMBL/GenBank/DDBJ whole genome shotgun (WGS) entry which is preliminary data.</text>
</comment>
<dbReference type="InterPro" id="IPR008023">
    <property type="entry name" value="DUF748"/>
</dbReference>
<dbReference type="RefSeq" id="WP_076369661.1">
    <property type="nucleotide sequence ID" value="NZ_FTMG01000001.1"/>
</dbReference>
<reference evidence="2 3" key="1">
    <citation type="submission" date="2020-08" db="EMBL/GenBank/DDBJ databases">
        <title>Genomic Encyclopedia of Type Strains, Phase IV (KMG-V): Genome sequencing to study the core and pangenomes of soil and plant-associated prokaryotes.</title>
        <authorList>
            <person name="Whitman W."/>
        </authorList>
    </citation>
    <scope>NUCLEOTIDE SEQUENCE [LARGE SCALE GENOMIC DNA]</scope>
    <source>
        <strain evidence="2 3">ANJLi2</strain>
    </source>
</reference>
<sequence>MKERAPSRFRFLKEVKLVYVIVTILILAIIVVRLALPGIVKNYVNKKLNELPGYTGHVDDIDIHLLRGAYVIKILLLKKKTDLEKYPFLQIRQADLSIEWSALFKGRLVGKVTLDQPVVNILTTESIAKEPSKDSWTKTVKALMPMTINKLQVNDGRFDYRDLDKQPNTDLHIEKMQLTALNLANVQKAADPLPSQVNLTGISIGNGKLKMDAKVNVLKDIPDFEMGMQLIGANLLSLNGFFEANAKMDVERGGIDIFSKLKLKDGEMNGYVKPFIKDLKVLDVKKDIKKKGGIIRVVKKAVVGLFAKVVTNPKTKKIATIIPIKGSVKDPKTSGWATFVGILKNAFVQAFHESLTNEIKFKEPAKSN</sequence>
<proteinExistence type="predicted"/>
<gene>
    <name evidence="2" type="ORF">HDF23_000526</name>
</gene>
<keyword evidence="1" id="KW-0812">Transmembrane</keyword>
<evidence type="ECO:0000313" key="3">
    <source>
        <dbReference type="Proteomes" id="UP000541583"/>
    </source>
</evidence>
<dbReference type="PANTHER" id="PTHR30441:SF8">
    <property type="entry name" value="DUF748 DOMAIN-CONTAINING PROTEIN"/>
    <property type="match status" value="1"/>
</dbReference>
<protein>
    <recommendedName>
        <fullName evidence="4">AsmA-like C-terminal region</fullName>
    </recommendedName>
</protein>
<dbReference type="Proteomes" id="UP000541583">
    <property type="component" value="Unassembled WGS sequence"/>
</dbReference>
<keyword evidence="1" id="KW-0472">Membrane</keyword>
<dbReference type="InterPro" id="IPR052894">
    <property type="entry name" value="AsmA-related"/>
</dbReference>
<evidence type="ECO:0000256" key="1">
    <source>
        <dbReference type="SAM" id="Phobius"/>
    </source>
</evidence>
<keyword evidence="1" id="KW-1133">Transmembrane helix</keyword>
<feature type="transmembrane region" description="Helical" evidence="1">
    <location>
        <begin position="17"/>
        <end position="36"/>
    </location>
</feature>
<dbReference type="EMBL" id="JACHCB010000001">
    <property type="protein sequence ID" value="MBB6107796.1"/>
    <property type="molecule type" value="Genomic_DNA"/>
</dbReference>
<name>A0ABR6PDL8_9SPHI</name>
<accession>A0ABR6PDL8</accession>
<organism evidence="2 3">
    <name type="scientific">Mucilaginibacter lappiensis</name>
    <dbReference type="NCBI Taxonomy" id="354630"/>
    <lineage>
        <taxon>Bacteria</taxon>
        <taxon>Pseudomonadati</taxon>
        <taxon>Bacteroidota</taxon>
        <taxon>Sphingobacteriia</taxon>
        <taxon>Sphingobacteriales</taxon>
        <taxon>Sphingobacteriaceae</taxon>
        <taxon>Mucilaginibacter</taxon>
    </lineage>
</organism>